<dbReference type="RefSeq" id="XP_068361590.1">
    <property type="nucleotide sequence ID" value="XM_068502932.1"/>
</dbReference>
<dbReference type="AlphaFoldDB" id="A0A1J4KFP0"/>
<feature type="transmembrane region" description="Helical" evidence="1">
    <location>
        <begin position="65"/>
        <end position="88"/>
    </location>
</feature>
<dbReference type="PANTHER" id="PTHR31855">
    <property type="entry name" value="GUANINE NUCLEOTIDE EXCHANGE C9ORF72"/>
    <property type="match status" value="1"/>
</dbReference>
<keyword evidence="1" id="KW-1133">Transmembrane helix</keyword>
<dbReference type="VEuPathDB" id="TrichDB:TRFO_23057"/>
<keyword evidence="1" id="KW-0812">Transmembrane</keyword>
<dbReference type="GO" id="GO:0005085">
    <property type="term" value="F:guanyl-nucleotide exchange factor activity"/>
    <property type="evidence" value="ECO:0007669"/>
    <property type="project" value="InterPro"/>
</dbReference>
<dbReference type="Proteomes" id="UP000179807">
    <property type="component" value="Unassembled WGS sequence"/>
</dbReference>
<evidence type="ECO:0000313" key="3">
    <source>
        <dbReference type="Proteomes" id="UP000179807"/>
    </source>
</evidence>
<keyword evidence="1" id="KW-0472">Membrane</keyword>
<dbReference type="OrthoDB" id="10602704at2759"/>
<organism evidence="2 3">
    <name type="scientific">Tritrichomonas foetus</name>
    <dbReference type="NCBI Taxonomy" id="1144522"/>
    <lineage>
        <taxon>Eukaryota</taxon>
        <taxon>Metamonada</taxon>
        <taxon>Parabasalia</taxon>
        <taxon>Tritrichomonadida</taxon>
        <taxon>Tritrichomonadidae</taxon>
        <taxon>Tritrichomonas</taxon>
    </lineage>
</organism>
<protein>
    <submittedName>
        <fullName evidence="2">Uncharacterized protein</fullName>
    </submittedName>
</protein>
<name>A0A1J4KFP0_9EUKA</name>
<evidence type="ECO:0000313" key="2">
    <source>
        <dbReference type="EMBL" id="OHT08454.1"/>
    </source>
</evidence>
<comment type="caution">
    <text evidence="2">The sequence shown here is derived from an EMBL/GenBank/DDBJ whole genome shotgun (WGS) entry which is preliminary data.</text>
</comment>
<dbReference type="GeneID" id="94837636"/>
<dbReference type="EMBL" id="MLAK01000667">
    <property type="protein sequence ID" value="OHT08454.1"/>
    <property type="molecule type" value="Genomic_DNA"/>
</dbReference>
<dbReference type="PROSITE" id="PS51835">
    <property type="entry name" value="DENN_C9ORF72"/>
    <property type="match status" value="1"/>
</dbReference>
<evidence type="ECO:0000256" key="1">
    <source>
        <dbReference type="SAM" id="Phobius"/>
    </source>
</evidence>
<sequence>MNGNQVIIDLNEEHSFYSISVASYHMLNGINIVANWQFVPNEEEPDLFHFFKILLSNVHRQDKTAYIGFPCSFCEIGSILLFSTIFYLNNGKRQTPYSVAFVFNSLKFKQSSYITDLINFHLKKISSLIHFKLQNTTSLLSEMTPYIRDIVLSCNEFISTGITRPEKFLFSITSFDVSFFATCLQSHLQTQMTTIIEAQSLSECEQLFNFLSFFLLDEQLKMSSQKLNIHPIPGLFLQCMKPNTQQQFLYNELLCFQRPMTIIKLANKKVIHCNNFESQNRVFQEYSDNIINEHELSEEEIFIRLTKLKKEMIFEECKPSELFLTFVQEFLKVPLSYCPVLCQQKMSEFVQKAVIIAEVADTMLKQTRTKYLSPQQKSQISELLEISCKEEMKVVCSFAQLFDERVYNRFYSARHEVIKQMIATI</sequence>
<gene>
    <name evidence="2" type="ORF">TRFO_23057</name>
</gene>
<dbReference type="Pfam" id="PF15019">
    <property type="entry name" value="C9orf72-like"/>
    <property type="match status" value="1"/>
</dbReference>
<proteinExistence type="predicted"/>
<accession>A0A1J4KFP0</accession>
<keyword evidence="3" id="KW-1185">Reference proteome</keyword>
<dbReference type="PANTHER" id="PTHR31855:SF2">
    <property type="entry name" value="GUANINE NUCLEOTIDE EXCHANGE FACTOR C9ORF72"/>
    <property type="match status" value="1"/>
</dbReference>
<reference evidence="2" key="1">
    <citation type="submission" date="2016-10" db="EMBL/GenBank/DDBJ databases">
        <authorList>
            <person name="Benchimol M."/>
            <person name="Almeida L.G."/>
            <person name="Vasconcelos A.T."/>
            <person name="Perreira-Neves A."/>
            <person name="Rosa I.A."/>
            <person name="Tasca T."/>
            <person name="Bogo M.R."/>
            <person name="de Souza W."/>
        </authorList>
    </citation>
    <scope>NUCLEOTIDE SEQUENCE [LARGE SCALE GENOMIC DNA]</scope>
    <source>
        <strain evidence="2">K</strain>
    </source>
</reference>
<dbReference type="InterPro" id="IPR027819">
    <property type="entry name" value="C9orf72"/>
</dbReference>